<proteinExistence type="predicted"/>
<name>A0A2M9FWZ8_9PROT</name>
<gene>
    <name evidence="1" type="ORF">CVT23_19795</name>
</gene>
<protein>
    <recommendedName>
        <fullName evidence="3">EAL domain-containing protein</fullName>
    </recommendedName>
</protein>
<dbReference type="EMBL" id="PHIG01000052">
    <property type="protein sequence ID" value="PJK27973.1"/>
    <property type="molecule type" value="Genomic_DNA"/>
</dbReference>
<sequence length="481" mass="53570">MPAKAGSSPARAARGRELELVLPGEDEWIEVRLSEDGRTILSAALRPDDGRPEALRTFHAIAGEILARPDVFADRIILVSLHLIAHDIESSRQRLRIAERLSKRALSEIRKVATPQDLILEIAPECIMIISTERDPNRGTRWAIPCRKAAAPLLGETGADDIRIFGLHGAEAGRLLFVDNRSVQPLEMFQSADAGPQLGRIPRNHRKSSAGTSSVLVYEEHADQPEAPFTAHPLELSEFDVQFTATWDVKSEVLSVFSAEPFRVIGGREYRGFPAIEEAQNFDKLMLELCLKLLEHGVARIDEFVTAGQAGMIAVPVSFRALATSWRLSRYLNALRAFDGARHERLCIVISDIPPGVNGAKLQNMVDMLRPECRAIFLRVGYQVPLTRSVFPKRVHAVGLDVHGDRRREEDMIRTFEQFARLCRSHEFNSYVMGLDTTSLVLSAAAAGIRFISGDRIQGPETNPAGACHYGWLNFYSRLRN</sequence>
<evidence type="ECO:0008006" key="3">
    <source>
        <dbReference type="Google" id="ProtNLM"/>
    </source>
</evidence>
<organism evidence="1 2">
    <name type="scientific">Minwuia thermotolerans</name>
    <dbReference type="NCBI Taxonomy" id="2056226"/>
    <lineage>
        <taxon>Bacteria</taxon>
        <taxon>Pseudomonadati</taxon>
        <taxon>Pseudomonadota</taxon>
        <taxon>Alphaproteobacteria</taxon>
        <taxon>Minwuiales</taxon>
        <taxon>Minwuiaceae</taxon>
        <taxon>Minwuia</taxon>
    </lineage>
</organism>
<dbReference type="Proteomes" id="UP000229498">
    <property type="component" value="Unassembled WGS sequence"/>
</dbReference>
<evidence type="ECO:0000313" key="2">
    <source>
        <dbReference type="Proteomes" id="UP000229498"/>
    </source>
</evidence>
<keyword evidence="2" id="KW-1185">Reference proteome</keyword>
<comment type="caution">
    <text evidence="1">The sequence shown here is derived from an EMBL/GenBank/DDBJ whole genome shotgun (WGS) entry which is preliminary data.</text>
</comment>
<reference evidence="1 2" key="1">
    <citation type="submission" date="2017-11" db="EMBL/GenBank/DDBJ databases">
        <title>Draft genome sequence of Rhizobiales bacterium SY3-13.</title>
        <authorList>
            <person name="Sun C."/>
        </authorList>
    </citation>
    <scope>NUCLEOTIDE SEQUENCE [LARGE SCALE GENOMIC DNA]</scope>
    <source>
        <strain evidence="1 2">SY3-13</strain>
    </source>
</reference>
<accession>A0A2M9FWZ8</accession>
<dbReference type="AlphaFoldDB" id="A0A2M9FWZ8"/>
<evidence type="ECO:0000313" key="1">
    <source>
        <dbReference type="EMBL" id="PJK27973.1"/>
    </source>
</evidence>